<reference evidence="1" key="1">
    <citation type="submission" date="2021-02" db="EMBL/GenBank/DDBJ databases">
        <authorList>
            <person name="Nieuwenhuis M."/>
            <person name="Van De Peppel L.J.J."/>
        </authorList>
    </citation>
    <scope>NUCLEOTIDE SEQUENCE</scope>
    <source>
        <strain evidence="1">D49</strain>
    </source>
</reference>
<dbReference type="EMBL" id="JABCKI010000090">
    <property type="protein sequence ID" value="KAG5652882.1"/>
    <property type="molecule type" value="Genomic_DNA"/>
</dbReference>
<sequence>MLDPLKRICQFEVPGGGVCRDEGCEDMHLSRLAGPDGRSSAQPTDEDTAEYLVDVLPPDWLGENSTILRTKIALALEQIRVKNPQMNLEERVAHALASLGTPP</sequence>
<evidence type="ECO:0000313" key="1">
    <source>
        <dbReference type="EMBL" id="KAG5652882.1"/>
    </source>
</evidence>
<organism evidence="1 2">
    <name type="scientific">Sphagnurus paluster</name>
    <dbReference type="NCBI Taxonomy" id="117069"/>
    <lineage>
        <taxon>Eukaryota</taxon>
        <taxon>Fungi</taxon>
        <taxon>Dikarya</taxon>
        <taxon>Basidiomycota</taxon>
        <taxon>Agaricomycotina</taxon>
        <taxon>Agaricomycetes</taxon>
        <taxon>Agaricomycetidae</taxon>
        <taxon>Agaricales</taxon>
        <taxon>Tricholomatineae</taxon>
        <taxon>Lyophyllaceae</taxon>
        <taxon>Sphagnurus</taxon>
    </lineage>
</organism>
<dbReference type="AlphaFoldDB" id="A0A9P7GTK1"/>
<accession>A0A9P7GTK1</accession>
<reference evidence="1" key="2">
    <citation type="submission" date="2021-10" db="EMBL/GenBank/DDBJ databases">
        <title>Phylogenomics reveals ancestral predisposition of the termite-cultivated fungus Termitomyces towards a domesticated lifestyle.</title>
        <authorList>
            <person name="Auxier B."/>
            <person name="Grum-Grzhimaylo A."/>
            <person name="Cardenas M.E."/>
            <person name="Lodge J.D."/>
            <person name="Laessoe T."/>
            <person name="Pedersen O."/>
            <person name="Smith M.E."/>
            <person name="Kuyper T.W."/>
            <person name="Franco-Molano E.A."/>
            <person name="Baroni T.J."/>
            <person name="Aanen D.K."/>
        </authorList>
    </citation>
    <scope>NUCLEOTIDE SEQUENCE</scope>
    <source>
        <strain evidence="1">D49</strain>
    </source>
</reference>
<dbReference type="Proteomes" id="UP000717328">
    <property type="component" value="Unassembled WGS sequence"/>
</dbReference>
<evidence type="ECO:0000313" key="2">
    <source>
        <dbReference type="Proteomes" id="UP000717328"/>
    </source>
</evidence>
<proteinExistence type="predicted"/>
<dbReference type="OrthoDB" id="2747179at2759"/>
<evidence type="ECO:0008006" key="3">
    <source>
        <dbReference type="Google" id="ProtNLM"/>
    </source>
</evidence>
<keyword evidence="2" id="KW-1185">Reference proteome</keyword>
<comment type="caution">
    <text evidence="1">The sequence shown here is derived from an EMBL/GenBank/DDBJ whole genome shotgun (WGS) entry which is preliminary data.</text>
</comment>
<gene>
    <name evidence="1" type="ORF">H0H81_003245</name>
</gene>
<protein>
    <recommendedName>
        <fullName evidence="3">Zinc-finger domain-containing protein</fullName>
    </recommendedName>
</protein>
<name>A0A9P7GTK1_9AGAR</name>